<accession>A0AA37RZQ8</accession>
<dbReference type="Pfam" id="PF07992">
    <property type="entry name" value="Pyr_redox_2"/>
    <property type="match status" value="1"/>
</dbReference>
<keyword evidence="4" id="KW-0285">Flavoprotein</keyword>
<evidence type="ECO:0000256" key="3">
    <source>
        <dbReference type="ARBA" id="ARBA00011048"/>
    </source>
</evidence>
<proteinExistence type="inferred from homology"/>
<dbReference type="GO" id="GO:0033543">
    <property type="term" value="P:fatty acid beta-oxidation, unsaturated, even number, reductase/isomerase pathway"/>
    <property type="evidence" value="ECO:0007669"/>
    <property type="project" value="TreeGrafter"/>
</dbReference>
<gene>
    <name evidence="12" type="primary">fadH</name>
    <name evidence="12" type="ORF">GCM10007895_32410</name>
</gene>
<dbReference type="PANTHER" id="PTHR42917:SF2">
    <property type="entry name" value="2,4-DIENOYL-COA REDUCTASE [(2E)-ENOYL-COA-PRODUCING]"/>
    <property type="match status" value="1"/>
</dbReference>
<keyword evidence="8" id="KW-0408">Iron</keyword>
<dbReference type="Gene3D" id="3.50.50.60">
    <property type="entry name" value="FAD/NAD(P)-binding domain"/>
    <property type="match status" value="1"/>
</dbReference>
<dbReference type="FunFam" id="3.20.20.70:FF:000082">
    <property type="entry name" value="NADPH-dependent 2,4-dienoyl-CoA reductase"/>
    <property type="match status" value="1"/>
</dbReference>
<dbReference type="InterPro" id="IPR023753">
    <property type="entry name" value="FAD/NAD-binding_dom"/>
</dbReference>
<evidence type="ECO:0000256" key="7">
    <source>
        <dbReference type="ARBA" id="ARBA00023002"/>
    </source>
</evidence>
<evidence type="ECO:0000256" key="9">
    <source>
        <dbReference type="ARBA" id="ARBA00023014"/>
    </source>
</evidence>
<evidence type="ECO:0000256" key="1">
    <source>
        <dbReference type="ARBA" id="ARBA00001917"/>
    </source>
</evidence>
<evidence type="ECO:0000256" key="2">
    <source>
        <dbReference type="ARBA" id="ARBA00001966"/>
    </source>
</evidence>
<feature type="domain" description="NADH:flavin oxidoreductase/NADH oxidase N-terminal" evidence="10">
    <location>
        <begin position="7"/>
        <end position="329"/>
    </location>
</feature>
<evidence type="ECO:0000259" key="11">
    <source>
        <dbReference type="Pfam" id="PF07992"/>
    </source>
</evidence>
<evidence type="ECO:0000313" key="12">
    <source>
        <dbReference type="EMBL" id="GLP97934.1"/>
    </source>
</evidence>
<name>A0AA37RZQ8_9GAMM</name>
<evidence type="ECO:0000256" key="4">
    <source>
        <dbReference type="ARBA" id="ARBA00022630"/>
    </source>
</evidence>
<dbReference type="PRINTS" id="PR00368">
    <property type="entry name" value="FADPNR"/>
</dbReference>
<dbReference type="GO" id="GO:0051536">
    <property type="term" value="F:iron-sulfur cluster binding"/>
    <property type="evidence" value="ECO:0007669"/>
    <property type="project" value="UniProtKB-KW"/>
</dbReference>
<comment type="cofactor">
    <cofactor evidence="1">
        <name>FMN</name>
        <dbReference type="ChEBI" id="CHEBI:58210"/>
    </cofactor>
</comment>
<dbReference type="GO" id="GO:0008670">
    <property type="term" value="F:2,4-dienoyl-CoA reductase (NADPH) activity"/>
    <property type="evidence" value="ECO:0007669"/>
    <property type="project" value="TreeGrafter"/>
</dbReference>
<evidence type="ECO:0000256" key="6">
    <source>
        <dbReference type="ARBA" id="ARBA00022723"/>
    </source>
</evidence>
<sequence length="673" mass="73708">MSYQHLLEQLDLGFTQLSNRVLMGSMHTGLEEEKGGFEKLAAFYAERAKGGVGLIVTGGISPNFRGRLAPDACQLSFPWQVSKHRKITQAVHRYDTKICMQILHAGRYGYHPFSQAPSKIKAPISPFKPSAMSSRQVRGTIKDYANCAALAKKAGYDGVEVMGSEGYLINQFLCERTNHRSDEWGGEFNQRAQFAVQIVKAIRAKVGSDFIIIFRLSMLDLVDKGSSWDEVVALAKWLEEAGVSIINTGIGWHEARIPTIATSVPRAAFAWVTERLKGEVKVPLIATNRINTPEVAEKVIASGQADMVSMARPFLADADFVAKAEANTPELINTCIGCNQACLDHTFSRKRSTCLVNPRACYETEINFASASTNKKLAVVGAGPAGMAFSLYARERGHQVVLFEAKGEVGGQFNLARRIPGKEEFDETIRYFTTQMERNQVELRLNTPFTPEMVAAEGFDEVIVATGVTPRKLSIDGFSGPNVYSYQEVLEGRAVLGNKVALIGAGGIGFDMAHYLCEHGQSSTLDLAQWQAQWGIDPSYQQRGGLTEPKGSAHRPIEVHMLQRKTTKPGKGLGKTTGWIHRSVVKQHGVKTHVGVSYTKFDEQGLHYQQDGEDKLLAVDSVVLCAGQESNRELMDSLSQSGVPVHLIGGADVAAEVDAKRAIRQAAELAMEM</sequence>
<reference evidence="12" key="1">
    <citation type="journal article" date="2014" name="Int. J. Syst. Evol. Microbiol.">
        <title>Complete genome sequence of Corynebacterium casei LMG S-19264T (=DSM 44701T), isolated from a smear-ripened cheese.</title>
        <authorList>
            <consortium name="US DOE Joint Genome Institute (JGI-PGF)"/>
            <person name="Walter F."/>
            <person name="Albersmeier A."/>
            <person name="Kalinowski J."/>
            <person name="Ruckert C."/>
        </authorList>
    </citation>
    <scope>NUCLEOTIDE SEQUENCE</scope>
    <source>
        <strain evidence="12">NBRC 101628</strain>
    </source>
</reference>
<dbReference type="GO" id="GO:0010181">
    <property type="term" value="F:FMN binding"/>
    <property type="evidence" value="ECO:0007669"/>
    <property type="project" value="InterPro"/>
</dbReference>
<dbReference type="SUPFAM" id="SSF51905">
    <property type="entry name" value="FAD/NAD(P)-binding domain"/>
    <property type="match status" value="1"/>
</dbReference>
<keyword evidence="5" id="KW-0288">FMN</keyword>
<dbReference type="InterPro" id="IPR013785">
    <property type="entry name" value="Aldolase_TIM"/>
</dbReference>
<keyword evidence="7" id="KW-0560">Oxidoreductase</keyword>
<dbReference type="EMBL" id="BSNC01000012">
    <property type="protein sequence ID" value="GLP97934.1"/>
    <property type="molecule type" value="Genomic_DNA"/>
</dbReference>
<organism evidence="12 13">
    <name type="scientific">Paraferrimonas sedimenticola</name>
    <dbReference type="NCBI Taxonomy" id="375674"/>
    <lineage>
        <taxon>Bacteria</taxon>
        <taxon>Pseudomonadati</taxon>
        <taxon>Pseudomonadota</taxon>
        <taxon>Gammaproteobacteria</taxon>
        <taxon>Alteromonadales</taxon>
        <taxon>Ferrimonadaceae</taxon>
        <taxon>Paraferrimonas</taxon>
    </lineage>
</organism>
<dbReference type="PRINTS" id="PR00469">
    <property type="entry name" value="PNDRDTASEII"/>
</dbReference>
<comment type="caution">
    <text evidence="12">The sequence shown here is derived from an EMBL/GenBank/DDBJ whole genome shotgun (WGS) entry which is preliminary data.</text>
</comment>
<dbReference type="InterPro" id="IPR001155">
    <property type="entry name" value="OxRdtase_FMN_N"/>
</dbReference>
<reference evidence="12" key="2">
    <citation type="submission" date="2023-01" db="EMBL/GenBank/DDBJ databases">
        <title>Draft genome sequence of Paraferrimonas sedimenticola strain NBRC 101628.</title>
        <authorList>
            <person name="Sun Q."/>
            <person name="Mori K."/>
        </authorList>
    </citation>
    <scope>NUCLEOTIDE SEQUENCE</scope>
    <source>
        <strain evidence="12">NBRC 101628</strain>
    </source>
</reference>
<dbReference type="Gene3D" id="3.40.50.720">
    <property type="entry name" value="NAD(P)-binding Rossmann-like Domain"/>
    <property type="match status" value="1"/>
</dbReference>
<evidence type="ECO:0000259" key="10">
    <source>
        <dbReference type="Pfam" id="PF00724"/>
    </source>
</evidence>
<feature type="domain" description="FAD/NAD(P)-binding" evidence="11">
    <location>
        <begin position="376"/>
        <end position="650"/>
    </location>
</feature>
<dbReference type="Gene3D" id="3.20.20.70">
    <property type="entry name" value="Aldolase class I"/>
    <property type="match status" value="1"/>
</dbReference>
<dbReference type="Proteomes" id="UP001161422">
    <property type="component" value="Unassembled WGS sequence"/>
</dbReference>
<dbReference type="Pfam" id="PF00724">
    <property type="entry name" value="Oxidored_FMN"/>
    <property type="match status" value="1"/>
</dbReference>
<comment type="cofactor">
    <cofactor evidence="2">
        <name>[4Fe-4S] cluster</name>
        <dbReference type="ChEBI" id="CHEBI:49883"/>
    </cofactor>
</comment>
<dbReference type="InterPro" id="IPR036188">
    <property type="entry name" value="FAD/NAD-bd_sf"/>
</dbReference>
<dbReference type="RefSeq" id="WP_095506856.1">
    <property type="nucleotide sequence ID" value="NZ_BSNC01000012.1"/>
</dbReference>
<keyword evidence="6" id="KW-0479">Metal-binding</keyword>
<protein>
    <submittedName>
        <fullName evidence="12">NADPH-dependent 2,4-dienoyl-CoA reductase</fullName>
    </submittedName>
</protein>
<dbReference type="SUPFAM" id="SSF51395">
    <property type="entry name" value="FMN-linked oxidoreductases"/>
    <property type="match status" value="1"/>
</dbReference>
<evidence type="ECO:0000256" key="5">
    <source>
        <dbReference type="ARBA" id="ARBA00022643"/>
    </source>
</evidence>
<evidence type="ECO:0000313" key="13">
    <source>
        <dbReference type="Proteomes" id="UP001161422"/>
    </source>
</evidence>
<dbReference type="PANTHER" id="PTHR42917">
    <property type="entry name" value="2,4-DIENOYL-COA REDUCTASE"/>
    <property type="match status" value="1"/>
</dbReference>
<dbReference type="InterPro" id="IPR051793">
    <property type="entry name" value="NADH:flavin_oxidoreductase"/>
</dbReference>
<keyword evidence="9" id="KW-0411">Iron-sulfur</keyword>
<dbReference type="AlphaFoldDB" id="A0AA37RZQ8"/>
<keyword evidence="13" id="KW-1185">Reference proteome</keyword>
<evidence type="ECO:0000256" key="8">
    <source>
        <dbReference type="ARBA" id="ARBA00023004"/>
    </source>
</evidence>
<dbReference type="CDD" id="cd02930">
    <property type="entry name" value="DCR_FMN"/>
    <property type="match status" value="1"/>
</dbReference>
<comment type="similarity">
    <text evidence="3">In the N-terminal section; belongs to the NADH:flavin oxidoreductase/NADH oxidase family.</text>
</comment>
<dbReference type="GO" id="GO:0046872">
    <property type="term" value="F:metal ion binding"/>
    <property type="evidence" value="ECO:0007669"/>
    <property type="project" value="UniProtKB-KW"/>
</dbReference>